<name>A0A926NX84_9HYPH</name>
<dbReference type="AlphaFoldDB" id="A0A926NX84"/>
<dbReference type="EMBL" id="JABFCZ010000012">
    <property type="protein sequence ID" value="MBD1546989.1"/>
    <property type="molecule type" value="Genomic_DNA"/>
</dbReference>
<dbReference type="PANTHER" id="PTHR42788:SF13">
    <property type="entry name" value="ALIPHATIC SULFONATES IMPORT ATP-BINDING PROTEIN SSUB"/>
    <property type="match status" value="1"/>
</dbReference>
<dbReference type="InterPro" id="IPR003593">
    <property type="entry name" value="AAA+_ATPase"/>
</dbReference>
<dbReference type="InterPro" id="IPR017871">
    <property type="entry name" value="ABC_transporter-like_CS"/>
</dbReference>
<dbReference type="Gene3D" id="3.40.50.300">
    <property type="entry name" value="P-loop containing nucleotide triphosphate hydrolases"/>
    <property type="match status" value="1"/>
</dbReference>
<dbReference type="CDD" id="cd03293">
    <property type="entry name" value="ABC_NrtD_SsuB_transporters"/>
    <property type="match status" value="1"/>
</dbReference>
<evidence type="ECO:0000256" key="4">
    <source>
        <dbReference type="ARBA" id="ARBA00022840"/>
    </source>
</evidence>
<evidence type="ECO:0000256" key="3">
    <source>
        <dbReference type="ARBA" id="ARBA00022741"/>
    </source>
</evidence>
<dbReference type="SUPFAM" id="SSF52540">
    <property type="entry name" value="P-loop containing nucleoside triphosphate hydrolases"/>
    <property type="match status" value="1"/>
</dbReference>
<dbReference type="InterPro" id="IPR027417">
    <property type="entry name" value="P-loop_NTPase"/>
</dbReference>
<dbReference type="SMART" id="SM00382">
    <property type="entry name" value="AAA"/>
    <property type="match status" value="1"/>
</dbReference>
<feature type="domain" description="ABC transporter" evidence="5">
    <location>
        <begin position="67"/>
        <end position="295"/>
    </location>
</feature>
<dbReference type="GO" id="GO:0016887">
    <property type="term" value="F:ATP hydrolysis activity"/>
    <property type="evidence" value="ECO:0007669"/>
    <property type="project" value="InterPro"/>
</dbReference>
<dbReference type="InterPro" id="IPR003439">
    <property type="entry name" value="ABC_transporter-like_ATP-bd"/>
</dbReference>
<dbReference type="PROSITE" id="PS00211">
    <property type="entry name" value="ABC_TRANSPORTER_1"/>
    <property type="match status" value="1"/>
</dbReference>
<comment type="similarity">
    <text evidence="1">Belongs to the ABC transporter superfamily.</text>
</comment>
<dbReference type="PANTHER" id="PTHR42788">
    <property type="entry name" value="TAURINE IMPORT ATP-BINDING PROTEIN-RELATED"/>
    <property type="match status" value="1"/>
</dbReference>
<dbReference type="GO" id="GO:0005524">
    <property type="term" value="F:ATP binding"/>
    <property type="evidence" value="ECO:0007669"/>
    <property type="project" value="UniProtKB-KW"/>
</dbReference>
<accession>A0A926NX84</accession>
<keyword evidence="4 6" id="KW-0067">ATP-binding</keyword>
<organism evidence="6 7">
    <name type="scientific">Roseibium aggregatum</name>
    <dbReference type="NCBI Taxonomy" id="187304"/>
    <lineage>
        <taxon>Bacteria</taxon>
        <taxon>Pseudomonadati</taxon>
        <taxon>Pseudomonadota</taxon>
        <taxon>Alphaproteobacteria</taxon>
        <taxon>Hyphomicrobiales</taxon>
        <taxon>Stappiaceae</taxon>
        <taxon>Roseibium</taxon>
    </lineage>
</organism>
<evidence type="ECO:0000259" key="5">
    <source>
        <dbReference type="PROSITE" id="PS50893"/>
    </source>
</evidence>
<protein>
    <submittedName>
        <fullName evidence="6">ABC transporter ATP-binding protein</fullName>
    </submittedName>
</protein>
<evidence type="ECO:0000256" key="1">
    <source>
        <dbReference type="ARBA" id="ARBA00005417"/>
    </source>
</evidence>
<evidence type="ECO:0000256" key="2">
    <source>
        <dbReference type="ARBA" id="ARBA00022448"/>
    </source>
</evidence>
<dbReference type="PROSITE" id="PS50893">
    <property type="entry name" value="ABC_TRANSPORTER_2"/>
    <property type="match status" value="1"/>
</dbReference>
<keyword evidence="3" id="KW-0547">Nucleotide-binding</keyword>
<comment type="caution">
    <text evidence="6">The sequence shown here is derived from an EMBL/GenBank/DDBJ whole genome shotgun (WGS) entry which is preliminary data.</text>
</comment>
<evidence type="ECO:0000313" key="6">
    <source>
        <dbReference type="EMBL" id="MBD1546989.1"/>
    </source>
</evidence>
<sequence length="337" mass="36588">MGCFSGNRAHYVQCSRRKKLTRIEIPVKIQGTGHHFPSWHVPCKTIEKKTERFVSFSRSLVVKGAHIKATGISHTYRRGATKALDGIDLEIQPGEAIALIGRSGCGKSTLLHILSGLSQASEGTVYVDGALVTGPSPSRVMMFQAPSLYPWMTVEQNVAVGLKFNGRMREAKTRVPEMLELVELGSYAKRNVQDLSGGQQQRVALARSLVLNPQILFLDEPLSALDAFTRHALQRDIRRIAAEMGITLVLVTHDINEAVMMADRALVMKANPGRFSAEVAIPIEGDRAPSSHEFAIAKAALVEAYEGAAGLTMAETAAPDRLTSATDPAPARVRAIK</sequence>
<gene>
    <name evidence="6" type="ORF">HK439_12000</name>
</gene>
<reference evidence="6" key="1">
    <citation type="submission" date="2020-05" db="EMBL/GenBank/DDBJ databases">
        <title>Identification of trans-AT polyketide cluster in two marine bacteria, producers of a novel glutaramide-containing polyketide sesbanimide D and analogs.</title>
        <authorList>
            <person name="Kacar D."/>
            <person name="Rodriguez P."/>
            <person name="Canedo L."/>
            <person name="Gonzalez E."/>
            <person name="Galan B."/>
            <person name="De La Calle F."/>
            <person name="Garcia J.L."/>
        </authorList>
    </citation>
    <scope>NUCLEOTIDE SEQUENCE</scope>
    <source>
        <strain evidence="6">PHM038</strain>
    </source>
</reference>
<dbReference type="InterPro" id="IPR050166">
    <property type="entry name" value="ABC_transporter_ATP-bind"/>
</dbReference>
<keyword evidence="2" id="KW-0813">Transport</keyword>
<dbReference type="Pfam" id="PF00005">
    <property type="entry name" value="ABC_tran"/>
    <property type="match status" value="1"/>
</dbReference>
<dbReference type="Proteomes" id="UP000598467">
    <property type="component" value="Unassembled WGS sequence"/>
</dbReference>
<proteinExistence type="inferred from homology"/>
<evidence type="ECO:0000313" key="7">
    <source>
        <dbReference type="Proteomes" id="UP000598467"/>
    </source>
</evidence>